<dbReference type="GO" id="GO:0004252">
    <property type="term" value="F:serine-type endopeptidase activity"/>
    <property type="evidence" value="ECO:0007669"/>
    <property type="project" value="InterPro"/>
</dbReference>
<evidence type="ECO:0000313" key="1">
    <source>
        <dbReference type="EMBL" id="SIS64760.1"/>
    </source>
</evidence>
<dbReference type="InterPro" id="IPR036852">
    <property type="entry name" value="Peptidase_S8/S53_dom_sf"/>
</dbReference>
<accession>A0A1N7KTK1</accession>
<dbReference type="GO" id="GO:0006508">
    <property type="term" value="P:proteolysis"/>
    <property type="evidence" value="ECO:0007669"/>
    <property type="project" value="InterPro"/>
</dbReference>
<organism evidence="1 2">
    <name type="scientific">Roseivivax lentus</name>
    <dbReference type="NCBI Taxonomy" id="633194"/>
    <lineage>
        <taxon>Bacteria</taxon>
        <taxon>Pseudomonadati</taxon>
        <taxon>Pseudomonadota</taxon>
        <taxon>Alphaproteobacteria</taxon>
        <taxon>Rhodobacterales</taxon>
        <taxon>Roseobacteraceae</taxon>
        <taxon>Roseivivax</taxon>
    </lineage>
</organism>
<evidence type="ECO:0008006" key="3">
    <source>
        <dbReference type="Google" id="ProtNLM"/>
    </source>
</evidence>
<proteinExistence type="predicted"/>
<dbReference type="STRING" id="633194.SAMN05421759_10244"/>
<dbReference type="OrthoDB" id="8010691at2"/>
<dbReference type="RefSeq" id="WP_076445255.1">
    <property type="nucleotide sequence ID" value="NZ_FTOQ01000002.1"/>
</dbReference>
<name>A0A1N7KTK1_9RHOB</name>
<dbReference type="Gene3D" id="2.60.120.1290">
    <property type="match status" value="1"/>
</dbReference>
<dbReference type="Gene3D" id="3.40.50.200">
    <property type="entry name" value="Peptidase S8/S53 domain"/>
    <property type="match status" value="2"/>
</dbReference>
<evidence type="ECO:0000313" key="2">
    <source>
        <dbReference type="Proteomes" id="UP000186684"/>
    </source>
</evidence>
<sequence length="708" mass="75277">MSIASDHKAAWTEIVGDYAPFDGYSHWERATAIRDPRAVLLFAELRPGGSVTTLHAAIEAICDEPRAKLQVAERDALATELDRLKRRSDPLSGGASNGAGGDLSPPSAAFPWRVTVAFFWLGEIADVPAYCHLLHVGPRVESLSETDPRAHAPIPQAEGTEATATPGAPIMGCIDDGIGYLNSRFRAAPTETRIEKLWLQTEPRAAAHDLIEPLPEMRIGQVLTKADIDAELASGVSEAALYRARNDALLPADLRRTTNHRASHGTHVLDLAAGADFEDVDDALTALPILAVQLPPAAIAETSGRKTEGYVAIALRWIATEALRLSRCDGRPVIVTLSLGALAGPGDHTAFLAQWIGFEIDRYARLSGGRLQVVAAYGNARLDQLVARAEVSRAAPMRLDWRVQPDDRTASFLELRTKPEAQGMRLRLTPPDARWPALTLDWLEPGEGWLLTRNEAVLGAVYGTEVADLNNGGEAAPPYPSMLIALAPTHRMDGRPTLPAGAWKVEISTASETPALVTAEVQRDDTPPGFRPRGRQSYLDAPGWLFDPELGALGAPAPCNPVTRQGTAVAFSGATNAHLWFVAAARPVTGQPDRGQPERFSAEGIIDMLARAGESEGPTLAARGADGAMTSGARAAGVLSGSVVRFAGTSVAAPRVARALAHLWLASGTPGDPEADLAAILQATPPLPGPDTRTGRGVMLVHPHSRRA</sequence>
<dbReference type="Proteomes" id="UP000186684">
    <property type="component" value="Unassembled WGS sequence"/>
</dbReference>
<dbReference type="AlphaFoldDB" id="A0A1N7KTK1"/>
<reference evidence="2" key="1">
    <citation type="submission" date="2017-01" db="EMBL/GenBank/DDBJ databases">
        <authorList>
            <person name="Varghese N."/>
            <person name="Submissions S."/>
        </authorList>
    </citation>
    <scope>NUCLEOTIDE SEQUENCE [LARGE SCALE GENOMIC DNA]</scope>
    <source>
        <strain evidence="2">DSM 29430</strain>
    </source>
</reference>
<keyword evidence="2" id="KW-1185">Reference proteome</keyword>
<dbReference type="SUPFAM" id="SSF52743">
    <property type="entry name" value="Subtilisin-like"/>
    <property type="match status" value="1"/>
</dbReference>
<gene>
    <name evidence="1" type="ORF">SAMN05421759_10244</name>
</gene>
<dbReference type="EMBL" id="FTOQ01000002">
    <property type="protein sequence ID" value="SIS64760.1"/>
    <property type="molecule type" value="Genomic_DNA"/>
</dbReference>
<protein>
    <recommendedName>
        <fullName evidence="3">Subtilase family protein</fullName>
    </recommendedName>
</protein>